<dbReference type="Proteomes" id="UP000186136">
    <property type="component" value="Unassembled WGS sequence"/>
</dbReference>
<feature type="region of interest" description="Disordered" evidence="1">
    <location>
        <begin position="1"/>
        <end position="47"/>
    </location>
</feature>
<evidence type="ECO:0000256" key="1">
    <source>
        <dbReference type="SAM" id="MobiDB-lite"/>
    </source>
</evidence>
<feature type="compositionally biased region" description="Low complexity" evidence="1">
    <location>
        <begin position="98"/>
        <end position="109"/>
    </location>
</feature>
<protein>
    <submittedName>
        <fullName evidence="2">Uncharacterized protein</fullName>
    </submittedName>
</protein>
<proteinExistence type="predicted"/>
<evidence type="ECO:0000313" key="3">
    <source>
        <dbReference type="Proteomes" id="UP000186136"/>
    </source>
</evidence>
<organism evidence="2 3">
    <name type="scientific">Pichia membranifaciens</name>
    <dbReference type="NCBI Taxonomy" id="4926"/>
    <lineage>
        <taxon>Eukaryota</taxon>
        <taxon>Fungi</taxon>
        <taxon>Dikarya</taxon>
        <taxon>Ascomycota</taxon>
        <taxon>Saccharomycotina</taxon>
        <taxon>Pichiomycetes</taxon>
        <taxon>Pichiales</taxon>
        <taxon>Pichiaceae</taxon>
        <taxon>Pichia</taxon>
    </lineage>
</organism>
<name>A0A1Q2YKE8_9ASCO</name>
<dbReference type="AlphaFoldDB" id="A0A1Q2YKE8"/>
<feature type="compositionally biased region" description="Basic and acidic residues" evidence="1">
    <location>
        <begin position="70"/>
        <end position="82"/>
    </location>
</feature>
<accession>A0A1Q2YKE8</accession>
<evidence type="ECO:0000313" key="2">
    <source>
        <dbReference type="EMBL" id="GAV30017.1"/>
    </source>
</evidence>
<gene>
    <name evidence="2" type="ORF">PMKS-003523</name>
</gene>
<feature type="region of interest" description="Disordered" evidence="1">
    <location>
        <begin position="70"/>
        <end position="109"/>
    </location>
</feature>
<feature type="compositionally biased region" description="Polar residues" evidence="1">
    <location>
        <begin position="34"/>
        <end position="47"/>
    </location>
</feature>
<dbReference type="EMBL" id="BDGI01000152">
    <property type="protein sequence ID" value="GAV30017.1"/>
    <property type="molecule type" value="Genomic_DNA"/>
</dbReference>
<dbReference type="OrthoDB" id="10340450at2759"/>
<comment type="caution">
    <text evidence="2">The sequence shown here is derived from an EMBL/GenBank/DDBJ whole genome shotgun (WGS) entry which is preliminary data.</text>
</comment>
<sequence length="351" mass="39951">MQLENYGGEDDDTRTNLQGADSEPIHSAPKPSYLQGQTSQTLRTSNRYRTLWKTRRSVSDVFAEDVAKKGKENNDPTIDKVKPKPNKSSPKCESRVKSTPISSTSGTSSLSLYSETEKLMGVEMPRLSAAHDLLDTGSSSRPGNSAISRLFYKIISSSSSTNSTKTKDKKSASSHKLLSPYIGNELNDQICECYERVENLDRRKPSYMTGSLMIHCKAMKKLFNENMRSRIIKRQADHQLCLENWKLAISSMEIFIDGLEKQLNMALLESPCFDENDRLRVKHNEKNGEDVEKTIKSIGVDDKIPEKYKIPLRRDLYSYDKIESEVRKDDLDNFLDDLNNKLKEVNKLHIL</sequence>
<keyword evidence="3" id="KW-1185">Reference proteome</keyword>
<reference evidence="2 3" key="1">
    <citation type="submission" date="2016-08" db="EMBL/GenBank/DDBJ databases">
        <title>Whole genome shotgun sequence of Pichia membranifaciens KS47-1.</title>
        <authorList>
            <person name="Konishi M."/>
            <person name="Ishida M."/>
            <person name="Arakawa T."/>
            <person name="Kato Y."/>
            <person name="Horiuchi J."/>
        </authorList>
    </citation>
    <scope>NUCLEOTIDE SEQUENCE [LARGE SCALE GENOMIC DNA]</scope>
    <source>
        <strain evidence="2 3">KS47-1</strain>
    </source>
</reference>